<dbReference type="Gene3D" id="3.40.50.10810">
    <property type="entry name" value="Tandem AAA-ATPase domain"/>
    <property type="match status" value="1"/>
</dbReference>
<evidence type="ECO:0000313" key="8">
    <source>
        <dbReference type="EMBL" id="MFC6238015.1"/>
    </source>
</evidence>
<dbReference type="InterPro" id="IPR014001">
    <property type="entry name" value="Helicase_ATP-bd"/>
</dbReference>
<dbReference type="EMBL" id="JBHSTI010000008">
    <property type="protein sequence ID" value="MFC6238015.1"/>
    <property type="molecule type" value="Genomic_DNA"/>
</dbReference>
<dbReference type="InterPro" id="IPR001650">
    <property type="entry name" value="Helicase_C-like"/>
</dbReference>
<dbReference type="Proteomes" id="UP001596138">
    <property type="component" value="Unassembled WGS sequence"/>
</dbReference>
<dbReference type="PANTHER" id="PTHR45766:SF6">
    <property type="entry name" value="SWI_SNF-RELATED MATRIX-ASSOCIATED ACTIN-DEPENDENT REGULATOR OF CHROMATIN SUBFAMILY A-LIKE PROTEIN 1"/>
    <property type="match status" value="1"/>
</dbReference>
<dbReference type="CDD" id="cd18793">
    <property type="entry name" value="SF2_C_SNF"/>
    <property type="match status" value="1"/>
</dbReference>
<feature type="domain" description="Helicase C-terminal" evidence="7">
    <location>
        <begin position="517"/>
        <end position="681"/>
    </location>
</feature>
<dbReference type="Gene3D" id="3.40.50.300">
    <property type="entry name" value="P-loop containing nucleotide triphosphate hydrolases"/>
    <property type="match status" value="1"/>
</dbReference>
<evidence type="ECO:0000256" key="4">
    <source>
        <dbReference type="ARBA" id="ARBA00022840"/>
    </source>
</evidence>
<dbReference type="CDD" id="cd18011">
    <property type="entry name" value="DEXDc_RapA"/>
    <property type="match status" value="1"/>
</dbReference>
<evidence type="ECO:0000256" key="2">
    <source>
        <dbReference type="ARBA" id="ARBA00022801"/>
    </source>
</evidence>
<comment type="caution">
    <text evidence="8">The sequence shown here is derived from an EMBL/GenBank/DDBJ whole genome shotgun (WGS) entry which is preliminary data.</text>
</comment>
<reference evidence="9" key="1">
    <citation type="journal article" date="2019" name="Int. J. Syst. Evol. Microbiol.">
        <title>The Global Catalogue of Microorganisms (GCM) 10K type strain sequencing project: providing services to taxonomists for standard genome sequencing and annotation.</title>
        <authorList>
            <consortium name="The Broad Institute Genomics Platform"/>
            <consortium name="The Broad Institute Genome Sequencing Center for Infectious Disease"/>
            <person name="Wu L."/>
            <person name="Ma J."/>
        </authorList>
    </citation>
    <scope>NUCLEOTIDE SEQUENCE [LARGE SCALE GENOMIC DNA]</scope>
    <source>
        <strain evidence="9">CGMCC 4.7317</strain>
    </source>
</reference>
<keyword evidence="4" id="KW-0067">ATP-binding</keyword>
<protein>
    <submittedName>
        <fullName evidence="8">Helicase-related protein</fullName>
    </submittedName>
</protein>
<keyword evidence="3 8" id="KW-0347">Helicase</keyword>
<dbReference type="Pfam" id="PF13020">
    <property type="entry name" value="NOV_C"/>
    <property type="match status" value="1"/>
</dbReference>
<evidence type="ECO:0000256" key="5">
    <source>
        <dbReference type="SAM" id="Coils"/>
    </source>
</evidence>
<name>A0ABW1T1V4_9ACTN</name>
<evidence type="ECO:0000259" key="6">
    <source>
        <dbReference type="PROSITE" id="PS51192"/>
    </source>
</evidence>
<dbReference type="PROSITE" id="PS51192">
    <property type="entry name" value="HELICASE_ATP_BIND_1"/>
    <property type="match status" value="1"/>
</dbReference>
<evidence type="ECO:0000313" key="9">
    <source>
        <dbReference type="Proteomes" id="UP001596138"/>
    </source>
</evidence>
<dbReference type="InterPro" id="IPR038718">
    <property type="entry name" value="SNF2-like_sf"/>
</dbReference>
<dbReference type="SUPFAM" id="SSF52540">
    <property type="entry name" value="P-loop containing nucleoside triphosphate hydrolases"/>
    <property type="match status" value="2"/>
</dbReference>
<dbReference type="PANTHER" id="PTHR45766">
    <property type="entry name" value="DNA ANNEALING HELICASE AND ENDONUCLEASE ZRANB3 FAMILY MEMBER"/>
    <property type="match status" value="1"/>
</dbReference>
<feature type="coiled-coil region" evidence="5">
    <location>
        <begin position="714"/>
        <end position="746"/>
    </location>
</feature>
<feature type="domain" description="Helicase ATP-binding" evidence="6">
    <location>
        <begin position="132"/>
        <end position="304"/>
    </location>
</feature>
<dbReference type="RefSeq" id="WP_386765841.1">
    <property type="nucleotide sequence ID" value="NZ_JBHSTI010000008.1"/>
</dbReference>
<proteinExistence type="predicted"/>
<accession>A0ABW1T1V4</accession>
<dbReference type="GO" id="GO:0004386">
    <property type="term" value="F:helicase activity"/>
    <property type="evidence" value="ECO:0007669"/>
    <property type="project" value="UniProtKB-KW"/>
</dbReference>
<dbReference type="Pfam" id="PF00176">
    <property type="entry name" value="SNF2-rel_dom"/>
    <property type="match status" value="1"/>
</dbReference>
<evidence type="ECO:0000259" key="7">
    <source>
        <dbReference type="PROSITE" id="PS51194"/>
    </source>
</evidence>
<dbReference type="InterPro" id="IPR027417">
    <property type="entry name" value="P-loop_NTPase"/>
</dbReference>
<dbReference type="Pfam" id="PF00271">
    <property type="entry name" value="Helicase_C"/>
    <property type="match status" value="1"/>
</dbReference>
<dbReference type="InterPro" id="IPR049730">
    <property type="entry name" value="SNF2/RAD54-like_C"/>
</dbReference>
<evidence type="ECO:0000256" key="1">
    <source>
        <dbReference type="ARBA" id="ARBA00022741"/>
    </source>
</evidence>
<keyword evidence="9" id="KW-1185">Reference proteome</keyword>
<keyword evidence="5" id="KW-0175">Coiled coil</keyword>
<dbReference type="PROSITE" id="PS51194">
    <property type="entry name" value="HELICASE_CTER"/>
    <property type="match status" value="1"/>
</dbReference>
<organism evidence="8 9">
    <name type="scientific">Longivirga aurantiaca</name>
    <dbReference type="NCBI Taxonomy" id="1837743"/>
    <lineage>
        <taxon>Bacteria</taxon>
        <taxon>Bacillati</taxon>
        <taxon>Actinomycetota</taxon>
        <taxon>Actinomycetes</taxon>
        <taxon>Sporichthyales</taxon>
        <taxon>Sporichthyaceae</taxon>
        <taxon>Longivirga</taxon>
    </lineage>
</organism>
<sequence>MDDGTLPGASQAEAILRTRLEDITPGARIDGVTGRGSVEVVSIRWHGSNFITLTYRDDHGATNQQVLGRDHEPGLRLASSGPSHAFDGDADSWRLAAEALRIRYAALFDPMLAVVTSDLEPLPHQLRAVYGELLPRTPLRFLLADDPGAGKTIMAGLYIKELILRGDLARCLIVAPGSLVEQWQDELYEKFGLRFELLTRSLIDEAVERSPFDQHPLLIARMDQLSRSDDLVAQLERSDWDLVVVDEAHRMSAHYFGQELKTTKRYQLGLVLGRVTRHLLLMTATPHAGKQEDFQLFLALLDGDRFEGRFRDGVHTVEPGDLMRRMVKEELLTMDGKPLFPERRAYTVPYDLSDSEKDLYEAVTQYVREEMNRAERLKAEGEGRRGNQVGFALTVLQRRLASSPEAILRSLERRKARLEGRRREMDAAAAHAEEISLRQRLDEILGRGTDEDLEARLDDLPGEELEELEENVVDAATAARTVAELDVEIAMLDDLVELARRVRWSGTDKKWSELRTILTDSDLTVDESGNLRKIIIFTEHRDTLNYLVDQIRSLVGREEAVLAIHGGIRREERRKVQELFTQDKDTLVLVATDAAGEGLNLQRAHLMVNYDLPWNPNRIEQRFGRIHRIGQTEVCHLWNLLAANTREGEVFLRLLEKIEEQRQAYQGRVFDVLGDAFEDRPLRQLLIDAIRYGDQPEVRERLNMVIDETVSKGLDELIAERALYREVLAEADIEELRRRVEEAQARRLQPHYVQAFFLAAFTRLGGRITARETGRYEITHVPADIRDRDRQIGVGAPVLNRYERVAFDKPYVRLGHAPRADLIAPGHPLVDAVVDLTIERNNNALKQGAVLVDRDDPAESPRLLVAMTQEISDGHVPARVVSKQFQFVEIAPDGDARSAGPAPYLDYEELREEERPAVAAALADAWLAAGVEDVAVSWAIEHALPEHQRDVEARVLPLVARTRDHVRHRLTSEINYWDTRHAELLDQEAAGRQLRIRPETAYRRARDLEGRLSRRLVDLDADGHLAVAPPYVVGGALVLPQGLIDRALGRRSAPEATYARDTAVIERRAVDAVLAAERTLGRRPEEMAHNHPGWDIRSQAADGSVVKIEVKGRIAGADDFTITMNEVLTAKNLGDDYRLALVEVSPDGPIHDRLRYLTRPFETTGTDDFSVKRYVMNWDARWSTGTAPH</sequence>
<evidence type="ECO:0000256" key="3">
    <source>
        <dbReference type="ARBA" id="ARBA00022806"/>
    </source>
</evidence>
<dbReference type="InterPro" id="IPR057342">
    <property type="entry name" value="DEXDc_RapA"/>
</dbReference>
<keyword evidence="1" id="KW-0547">Nucleotide-binding</keyword>
<dbReference type="InterPro" id="IPR000330">
    <property type="entry name" value="SNF2_N"/>
</dbReference>
<gene>
    <name evidence="8" type="ORF">ACFQGU_09000</name>
</gene>
<dbReference type="InterPro" id="IPR024975">
    <property type="entry name" value="NOV_C"/>
</dbReference>
<keyword evidence="2" id="KW-0378">Hydrolase</keyword>
<dbReference type="SMART" id="SM00490">
    <property type="entry name" value="HELICc"/>
    <property type="match status" value="1"/>
</dbReference>
<dbReference type="SMART" id="SM00487">
    <property type="entry name" value="DEXDc"/>
    <property type="match status" value="1"/>
</dbReference>